<dbReference type="EMBL" id="CAUYUJ010000585">
    <property type="protein sequence ID" value="CAK0791456.1"/>
    <property type="molecule type" value="Genomic_DNA"/>
</dbReference>
<feature type="transmembrane region" description="Helical" evidence="7">
    <location>
        <begin position="166"/>
        <end position="185"/>
    </location>
</feature>
<evidence type="ECO:0000256" key="3">
    <source>
        <dbReference type="ARBA" id="ARBA00022989"/>
    </source>
</evidence>
<keyword evidence="3 7" id="KW-1133">Transmembrane helix</keyword>
<feature type="domain" description="Ion transport" evidence="8">
    <location>
        <begin position="18"/>
        <end position="227"/>
    </location>
</feature>
<feature type="transmembrane region" description="Helical" evidence="7">
    <location>
        <begin position="192"/>
        <end position="217"/>
    </location>
</feature>
<comment type="caution">
    <text evidence="9">The sequence shown here is derived from an EMBL/GenBank/DDBJ whole genome shotgun (WGS) entry which is preliminary data.</text>
</comment>
<sequence>MAVDTNWNKADSIVDAHPVFIVAENIFCLYFTVEWVIRLMAFEEKLYGLNSNWFMFDTVLVVMMVLETWVAVAILLRRILDDDSFSLGDVAILRLLRLLRLSRLVRMLRALPELLILVKGALRAMKTVMFVISLLFAITYVFGIAMVLLLEGTSAGAEMFPTVPQAMYSLLLYGTLLDNLVFVCAKLEESSVVGLGVFFIYIALAALTVLNMLIGVLCEMVSLVAHQEKDRMLTILAEEKLALVIKNLDQNDDFRLSKREFLDILVNPSAAQALTDIGVDPIGVIDFADLIFSNEVGQEADLSFEEFMEIILQLRGTNSSTVRHMIELKHMIAQQLDDLTREVQEYHRHMDITHSFSPASFKGDPVDSLASLRSGEGAETPSGRPSADVSVAPPGRMSHCSVKDSFAEPSVGHFHSAPDKLVADARRKIGLAKIEMSQPWSKCKGCGRDEYNHVLLQHDRRCRCGRQVKLYQPKTKGGDQTSQALQLSVVNGATKPSTDGGKGSKVVDEISLMEQTLTATTDPLLRKLLTDELQKKREALRPTMSPEEQIKHASGAWKDATVRHDQAVQGVLKARENLEKAEAKERETSLILARAEEAKRAAAATLAKQMGLTQPAATPAAPEQKVLFKLDIDDQFFQELEKLDLEGDELAKLRDLERQLREAQQLVEGKHTEVKDWQARTAELKAAITERMAKKRKGSSGAPAAAPPQQGQDQGATPSGPAAEATAPAESEEDKQKRIEEVAARISAAKMEAAKAARAAAMADGPGAAAVGGGPQ</sequence>
<feature type="region of interest" description="Disordered" evidence="6">
    <location>
        <begin position="692"/>
        <end position="776"/>
    </location>
</feature>
<accession>A0ABN9PJA4</accession>
<dbReference type="SUPFAM" id="SSF81324">
    <property type="entry name" value="Voltage-gated potassium channels"/>
    <property type="match status" value="1"/>
</dbReference>
<feature type="region of interest" description="Disordered" evidence="6">
    <location>
        <begin position="367"/>
        <end position="395"/>
    </location>
</feature>
<dbReference type="Proteomes" id="UP001189429">
    <property type="component" value="Unassembled WGS sequence"/>
</dbReference>
<evidence type="ECO:0000313" key="9">
    <source>
        <dbReference type="EMBL" id="CAK0791456.1"/>
    </source>
</evidence>
<organism evidence="9 10">
    <name type="scientific">Prorocentrum cordatum</name>
    <dbReference type="NCBI Taxonomy" id="2364126"/>
    <lineage>
        <taxon>Eukaryota</taxon>
        <taxon>Sar</taxon>
        <taxon>Alveolata</taxon>
        <taxon>Dinophyceae</taxon>
        <taxon>Prorocentrales</taxon>
        <taxon>Prorocentraceae</taxon>
        <taxon>Prorocentrum</taxon>
    </lineage>
</organism>
<feature type="transmembrane region" description="Helical" evidence="7">
    <location>
        <begin position="12"/>
        <end position="33"/>
    </location>
</feature>
<keyword evidence="2 7" id="KW-0812">Transmembrane</keyword>
<evidence type="ECO:0000256" key="2">
    <source>
        <dbReference type="ARBA" id="ARBA00022692"/>
    </source>
</evidence>
<dbReference type="InterPro" id="IPR005821">
    <property type="entry name" value="Ion_trans_dom"/>
</dbReference>
<feature type="transmembrane region" description="Helical" evidence="7">
    <location>
        <begin position="128"/>
        <end position="150"/>
    </location>
</feature>
<feature type="compositionally biased region" description="Low complexity" evidence="6">
    <location>
        <begin position="744"/>
        <end position="769"/>
    </location>
</feature>
<evidence type="ECO:0000256" key="1">
    <source>
        <dbReference type="ARBA" id="ARBA00004141"/>
    </source>
</evidence>
<dbReference type="Gene3D" id="1.20.120.350">
    <property type="entry name" value="Voltage-gated potassium channels. Chain C"/>
    <property type="match status" value="1"/>
</dbReference>
<comment type="subcellular location">
    <subcellularLocation>
        <location evidence="1">Membrane</location>
        <topology evidence="1">Multi-pass membrane protein</topology>
    </subcellularLocation>
</comment>
<dbReference type="Gene3D" id="1.10.287.70">
    <property type="match status" value="1"/>
</dbReference>
<evidence type="ECO:0000313" key="10">
    <source>
        <dbReference type="Proteomes" id="UP001189429"/>
    </source>
</evidence>
<evidence type="ECO:0000256" key="7">
    <source>
        <dbReference type="SAM" id="Phobius"/>
    </source>
</evidence>
<evidence type="ECO:0000256" key="5">
    <source>
        <dbReference type="SAM" id="Coils"/>
    </source>
</evidence>
<reference evidence="9" key="1">
    <citation type="submission" date="2023-10" db="EMBL/GenBank/DDBJ databases">
        <authorList>
            <person name="Chen Y."/>
            <person name="Shah S."/>
            <person name="Dougan E. K."/>
            <person name="Thang M."/>
            <person name="Chan C."/>
        </authorList>
    </citation>
    <scope>NUCLEOTIDE SEQUENCE [LARGE SCALE GENOMIC DNA]</scope>
</reference>
<evidence type="ECO:0000259" key="8">
    <source>
        <dbReference type="Pfam" id="PF00520"/>
    </source>
</evidence>
<dbReference type="PANTHER" id="PTHR10037">
    <property type="entry name" value="VOLTAGE-GATED CATION CHANNEL CALCIUM AND SODIUM"/>
    <property type="match status" value="1"/>
</dbReference>
<dbReference type="InterPro" id="IPR027359">
    <property type="entry name" value="Volt_channel_dom_sf"/>
</dbReference>
<keyword evidence="10" id="KW-1185">Reference proteome</keyword>
<gene>
    <name evidence="9" type="ORF">PCOR1329_LOCUS2339</name>
</gene>
<feature type="compositionally biased region" description="Low complexity" evidence="6">
    <location>
        <begin position="699"/>
        <end position="729"/>
    </location>
</feature>
<name>A0ABN9PJA4_9DINO</name>
<protein>
    <recommendedName>
        <fullName evidence="8">Ion transport domain-containing protein</fullName>
    </recommendedName>
</protein>
<evidence type="ECO:0000256" key="4">
    <source>
        <dbReference type="ARBA" id="ARBA00023136"/>
    </source>
</evidence>
<keyword evidence="5" id="KW-0175">Coiled coil</keyword>
<dbReference type="PANTHER" id="PTHR10037:SF62">
    <property type="entry name" value="SODIUM CHANNEL PROTEIN 60E"/>
    <property type="match status" value="1"/>
</dbReference>
<feature type="compositionally biased region" description="Basic and acidic residues" evidence="6">
    <location>
        <begin position="734"/>
        <end position="743"/>
    </location>
</feature>
<dbReference type="Pfam" id="PF00520">
    <property type="entry name" value="Ion_trans"/>
    <property type="match status" value="1"/>
</dbReference>
<feature type="coiled-coil region" evidence="5">
    <location>
        <begin position="564"/>
        <end position="598"/>
    </location>
</feature>
<evidence type="ECO:0000256" key="6">
    <source>
        <dbReference type="SAM" id="MobiDB-lite"/>
    </source>
</evidence>
<feature type="coiled-coil region" evidence="5">
    <location>
        <begin position="646"/>
        <end position="673"/>
    </location>
</feature>
<keyword evidence="4 7" id="KW-0472">Membrane</keyword>
<proteinExistence type="predicted"/>
<feature type="transmembrane region" description="Helical" evidence="7">
    <location>
        <begin position="53"/>
        <end position="76"/>
    </location>
</feature>
<dbReference type="InterPro" id="IPR043203">
    <property type="entry name" value="VGCC_Ca_Na"/>
</dbReference>